<reference evidence="2 3" key="1">
    <citation type="journal article" name="Nat. Commun.">
        <title>Undinarchaeota illuminate DPANN phylogeny and the impact of gene transfer on archaeal evolution.</title>
        <authorList>
            <person name="Dombrowski N."/>
            <person name="Williams T.A."/>
            <person name="Sun J."/>
            <person name="Woodcroft B.J."/>
            <person name="Lee J.H."/>
            <person name="Minh B.Q."/>
            <person name="Rinke C."/>
            <person name="Spang A."/>
        </authorList>
    </citation>
    <scope>NUCLEOTIDE SEQUENCE [LARGE SCALE GENOMIC DNA]</scope>
    <source>
        <strain evidence="2">MAG_bin1129</strain>
    </source>
</reference>
<protein>
    <submittedName>
        <fullName evidence="2">Uncharacterized protein</fullName>
    </submittedName>
</protein>
<sequence length="360" mass="41973">MPDDFRATTLGGLFVPITMLYSNLIAVLMARFLSLRRKKAHAYLGRKEIFDALDRLKTEREYIGFIRNFRKDVFDPFKELLFTAREGVYTQIPRKQLATFYQEFNLGGLYYPRFQFVSGREEVIGSEEYKPEALVEVERIKDVELGKIIKEHSVLIDKILRRALFSKERDLIVADLVFASGTYIVARMSTEDIYFTMNRLLGAYRTKPWASQFAPFTYALTIKPNDVEVDIDTSTTKIFKAKYRSIRKEVKRYFRVKGAIKKVQRILSSRELGKKFYLQLSYAPSKERNKKGEMIVLIAFTPPISRFARGNDWDILRNLSLSELMGTFDGIADVIFELKEEILGAFDPIDLSRHLEEYFK</sequence>
<name>A0A832V4V0_9ARCH</name>
<evidence type="ECO:0000313" key="2">
    <source>
        <dbReference type="EMBL" id="HIK00942.1"/>
    </source>
</evidence>
<keyword evidence="1" id="KW-0472">Membrane</keyword>
<comment type="caution">
    <text evidence="2">The sequence shown here is derived from an EMBL/GenBank/DDBJ whole genome shotgun (WGS) entry which is preliminary data.</text>
</comment>
<gene>
    <name evidence="2" type="ORF">H1016_05415</name>
</gene>
<evidence type="ECO:0000313" key="3">
    <source>
        <dbReference type="Proteomes" id="UP000646946"/>
    </source>
</evidence>
<evidence type="ECO:0000256" key="1">
    <source>
        <dbReference type="SAM" id="Phobius"/>
    </source>
</evidence>
<dbReference type="Proteomes" id="UP000646946">
    <property type="component" value="Unassembled WGS sequence"/>
</dbReference>
<keyword evidence="3" id="KW-1185">Reference proteome</keyword>
<proteinExistence type="predicted"/>
<keyword evidence="1" id="KW-0812">Transmembrane</keyword>
<keyword evidence="1" id="KW-1133">Transmembrane helix</keyword>
<feature type="transmembrane region" description="Helical" evidence="1">
    <location>
        <begin position="12"/>
        <end position="33"/>
    </location>
</feature>
<dbReference type="EMBL" id="DVAB01000049">
    <property type="protein sequence ID" value="HIK00942.1"/>
    <property type="molecule type" value="Genomic_DNA"/>
</dbReference>
<dbReference type="AlphaFoldDB" id="A0A832V4V0"/>
<organism evidence="2 3">
    <name type="scientific">Candidatus Naiadarchaeum limnaeum</name>
    <dbReference type="NCBI Taxonomy" id="2756139"/>
    <lineage>
        <taxon>Archaea</taxon>
        <taxon>Candidatus Undinarchaeota</taxon>
        <taxon>Candidatus Undinarchaeia</taxon>
        <taxon>Candidatus Naiadarchaeales</taxon>
        <taxon>Candidatus Naiadarchaeaceae</taxon>
        <taxon>Candidatus Naiadarchaeum</taxon>
    </lineage>
</organism>
<accession>A0A832V4V0</accession>